<protein>
    <submittedName>
        <fullName evidence="6">Patatin</fullName>
    </submittedName>
</protein>
<name>C4FHN1_9AQUI</name>
<dbReference type="EMBL" id="ABZS01000003">
    <property type="protein sequence ID" value="EEP61424.1"/>
    <property type="molecule type" value="Genomic_DNA"/>
</dbReference>
<feature type="short sequence motif" description="DGA/G" evidence="4">
    <location>
        <begin position="150"/>
        <end position="152"/>
    </location>
</feature>
<dbReference type="GO" id="GO:0016042">
    <property type="term" value="P:lipid catabolic process"/>
    <property type="evidence" value="ECO:0007669"/>
    <property type="project" value="UniProtKB-UniRule"/>
</dbReference>
<comment type="caution">
    <text evidence="6">The sequence shown here is derived from an EMBL/GenBank/DDBJ whole genome shotgun (WGS) entry which is preliminary data.</text>
</comment>
<dbReference type="InterPro" id="IPR050301">
    <property type="entry name" value="NTE"/>
</dbReference>
<dbReference type="CDD" id="cd07205">
    <property type="entry name" value="Pat_PNPLA6_PNPLA7_NTE1_like"/>
    <property type="match status" value="1"/>
</dbReference>
<dbReference type="Pfam" id="PF01734">
    <property type="entry name" value="Patatin"/>
    <property type="match status" value="1"/>
</dbReference>
<feature type="active site" description="Nucleophile" evidence="4">
    <location>
        <position position="38"/>
    </location>
</feature>
<keyword evidence="1 4" id="KW-0378">Hydrolase</keyword>
<gene>
    <name evidence="6" type="ORF">SULYE_0059</name>
</gene>
<dbReference type="PANTHER" id="PTHR14226">
    <property type="entry name" value="NEUROPATHY TARGET ESTERASE/SWISS CHEESE D.MELANOGASTER"/>
    <property type="match status" value="1"/>
</dbReference>
<feature type="active site" description="Proton acceptor" evidence="4">
    <location>
        <position position="150"/>
    </location>
</feature>
<evidence type="ECO:0000256" key="3">
    <source>
        <dbReference type="ARBA" id="ARBA00023098"/>
    </source>
</evidence>
<evidence type="ECO:0000256" key="4">
    <source>
        <dbReference type="PROSITE-ProRule" id="PRU01161"/>
    </source>
</evidence>
<reference evidence="6 7" key="1">
    <citation type="submission" date="2009-04" db="EMBL/GenBank/DDBJ databases">
        <authorList>
            <person name="Reysenbach A.-L."/>
            <person name="Heidelberg J.F."/>
            <person name="Nelson W.C."/>
        </authorList>
    </citation>
    <scope>NUCLEOTIDE SEQUENCE [LARGE SCALE GENOMIC DNA]</scope>
    <source>
        <strain evidence="6 7">SS-5</strain>
    </source>
</reference>
<keyword evidence="2 4" id="KW-0442">Lipid degradation</keyword>
<evidence type="ECO:0000256" key="1">
    <source>
        <dbReference type="ARBA" id="ARBA00022801"/>
    </source>
</evidence>
<comment type="caution">
    <text evidence="4">Lacks conserved residue(s) required for the propagation of feature annotation.</text>
</comment>
<evidence type="ECO:0000313" key="7">
    <source>
        <dbReference type="Proteomes" id="UP000005540"/>
    </source>
</evidence>
<evidence type="ECO:0000313" key="6">
    <source>
        <dbReference type="EMBL" id="EEP61424.1"/>
    </source>
</evidence>
<evidence type="ECO:0000256" key="2">
    <source>
        <dbReference type="ARBA" id="ARBA00022963"/>
    </source>
</evidence>
<accession>C4FHN1</accession>
<dbReference type="Gene3D" id="3.40.1090.10">
    <property type="entry name" value="Cytosolic phospholipase A2 catalytic domain"/>
    <property type="match status" value="2"/>
</dbReference>
<dbReference type="InterPro" id="IPR016035">
    <property type="entry name" value="Acyl_Trfase/lysoPLipase"/>
</dbReference>
<dbReference type="PANTHER" id="PTHR14226:SF78">
    <property type="entry name" value="SLR0060 PROTEIN"/>
    <property type="match status" value="1"/>
</dbReference>
<dbReference type="AlphaFoldDB" id="C4FHN1"/>
<dbReference type="SUPFAM" id="SSF52151">
    <property type="entry name" value="FabD/lysophospholipase-like"/>
    <property type="match status" value="1"/>
</dbReference>
<dbReference type="GO" id="GO:0016787">
    <property type="term" value="F:hydrolase activity"/>
    <property type="evidence" value="ECO:0007669"/>
    <property type="project" value="UniProtKB-UniRule"/>
</dbReference>
<dbReference type="RefSeq" id="WP_007545423.1">
    <property type="nucleotide sequence ID" value="NZ_ABZS01000003.1"/>
</dbReference>
<keyword evidence="3 4" id="KW-0443">Lipid metabolism</keyword>
<dbReference type="OrthoDB" id="9770965at2"/>
<organism evidence="6 7">
    <name type="scientific">Sulfurihydrogenibium yellowstonense SS-5</name>
    <dbReference type="NCBI Taxonomy" id="432331"/>
    <lineage>
        <taxon>Bacteria</taxon>
        <taxon>Pseudomonadati</taxon>
        <taxon>Aquificota</taxon>
        <taxon>Aquificia</taxon>
        <taxon>Aquificales</taxon>
        <taxon>Hydrogenothermaceae</taxon>
        <taxon>Sulfurihydrogenibium</taxon>
    </lineage>
</organism>
<dbReference type="Proteomes" id="UP000005540">
    <property type="component" value="Unassembled WGS sequence"/>
</dbReference>
<feature type="short sequence motif" description="GXSXG" evidence="4">
    <location>
        <begin position="36"/>
        <end position="40"/>
    </location>
</feature>
<sequence>MKIGIALSGGAVRGLAHIGVLKALEELDIKPDIVSGVSAGSIIGSFYCAGYSPKEMEEIALKTNLNSFILPSISKKALFSLDKLESFLEKYIGKINIEDLKIPLIIAATNLNKATIEYFQSGSLIKTVKASCSIPVMFKPVKIDKYFYVDGGIMNNLPVETLREKVDFAIGVEVNPFLEEEKDFNNIISIGIRSFYLAIRSNTETSKKLCDLVIQPIELVNIPLFATWKAKEAIEIGYTFTKELIKEQIRK</sequence>
<proteinExistence type="predicted"/>
<dbReference type="PROSITE" id="PS51635">
    <property type="entry name" value="PNPLA"/>
    <property type="match status" value="1"/>
</dbReference>
<keyword evidence="7" id="KW-1185">Reference proteome</keyword>
<feature type="domain" description="PNPLA" evidence="5">
    <location>
        <begin position="5"/>
        <end position="163"/>
    </location>
</feature>
<evidence type="ECO:0000259" key="5">
    <source>
        <dbReference type="PROSITE" id="PS51635"/>
    </source>
</evidence>
<dbReference type="InterPro" id="IPR002641">
    <property type="entry name" value="PNPLA_dom"/>
</dbReference>